<dbReference type="InterPro" id="IPR005162">
    <property type="entry name" value="Retrotrans_gag_dom"/>
</dbReference>
<dbReference type="EMBL" id="JAHRHJ020000001">
    <property type="protein sequence ID" value="KAH9331485.1"/>
    <property type="molecule type" value="Genomic_DNA"/>
</dbReference>
<reference evidence="3 4" key="1">
    <citation type="journal article" date="2021" name="Nat. Plants">
        <title>The Taxus genome provides insights into paclitaxel biosynthesis.</title>
        <authorList>
            <person name="Xiong X."/>
            <person name="Gou J."/>
            <person name="Liao Q."/>
            <person name="Li Y."/>
            <person name="Zhou Q."/>
            <person name="Bi G."/>
            <person name="Li C."/>
            <person name="Du R."/>
            <person name="Wang X."/>
            <person name="Sun T."/>
            <person name="Guo L."/>
            <person name="Liang H."/>
            <person name="Lu P."/>
            <person name="Wu Y."/>
            <person name="Zhang Z."/>
            <person name="Ro D.K."/>
            <person name="Shang Y."/>
            <person name="Huang S."/>
            <person name="Yan J."/>
        </authorList>
    </citation>
    <scope>NUCLEOTIDE SEQUENCE [LARGE SCALE GENOMIC DNA]</scope>
    <source>
        <strain evidence="3">Ta-2019</strain>
    </source>
</reference>
<comment type="caution">
    <text evidence="3">The sequence shown here is derived from an EMBL/GenBank/DDBJ whole genome shotgun (WGS) entry which is preliminary data.</text>
</comment>
<evidence type="ECO:0000259" key="2">
    <source>
        <dbReference type="Pfam" id="PF03732"/>
    </source>
</evidence>
<dbReference type="Pfam" id="PF03732">
    <property type="entry name" value="Retrotrans_gag"/>
    <property type="match status" value="1"/>
</dbReference>
<feature type="domain" description="Retrotransposon gag" evidence="2">
    <location>
        <begin position="3"/>
        <end position="47"/>
    </location>
</feature>
<sequence length="95" mass="11239">RIDEFHDLRQASMTVAEYESRFLDLLQYVDYMQDEQVRIHRFIRGLNLDLGGAVRIHCPQTLAEAVEKAYIAEETRGKTQQARDRVRSRIQQMQD</sequence>
<evidence type="ECO:0000313" key="4">
    <source>
        <dbReference type="Proteomes" id="UP000824469"/>
    </source>
</evidence>
<evidence type="ECO:0000256" key="1">
    <source>
        <dbReference type="SAM" id="MobiDB-lite"/>
    </source>
</evidence>
<evidence type="ECO:0000313" key="3">
    <source>
        <dbReference type="EMBL" id="KAH9331485.1"/>
    </source>
</evidence>
<feature type="compositionally biased region" description="Basic and acidic residues" evidence="1">
    <location>
        <begin position="76"/>
        <end position="87"/>
    </location>
</feature>
<feature type="non-terminal residue" evidence="3">
    <location>
        <position position="1"/>
    </location>
</feature>
<dbReference type="AlphaFoldDB" id="A0AA38H2T8"/>
<feature type="region of interest" description="Disordered" evidence="1">
    <location>
        <begin position="76"/>
        <end position="95"/>
    </location>
</feature>
<dbReference type="Proteomes" id="UP000824469">
    <property type="component" value="Unassembled WGS sequence"/>
</dbReference>
<organism evidence="3 4">
    <name type="scientific">Taxus chinensis</name>
    <name type="common">Chinese yew</name>
    <name type="synonym">Taxus wallichiana var. chinensis</name>
    <dbReference type="NCBI Taxonomy" id="29808"/>
    <lineage>
        <taxon>Eukaryota</taxon>
        <taxon>Viridiplantae</taxon>
        <taxon>Streptophyta</taxon>
        <taxon>Embryophyta</taxon>
        <taxon>Tracheophyta</taxon>
        <taxon>Spermatophyta</taxon>
        <taxon>Pinopsida</taxon>
        <taxon>Pinidae</taxon>
        <taxon>Conifers II</taxon>
        <taxon>Cupressales</taxon>
        <taxon>Taxaceae</taxon>
        <taxon>Taxus</taxon>
    </lineage>
</organism>
<name>A0AA38H2T8_TAXCH</name>
<gene>
    <name evidence="3" type="ORF">KI387_003593</name>
</gene>
<proteinExistence type="predicted"/>
<accession>A0AA38H2T8</accession>
<feature type="non-terminal residue" evidence="3">
    <location>
        <position position="95"/>
    </location>
</feature>
<keyword evidence="4" id="KW-1185">Reference proteome</keyword>
<protein>
    <recommendedName>
        <fullName evidence="2">Retrotransposon gag domain-containing protein</fullName>
    </recommendedName>
</protein>